<comment type="similarity">
    <text evidence="7">Belongs to the class I-like SAM-binding methyltransferase superfamily. RNA M5U methyltransferase family. TrmA subfamily.</text>
</comment>
<dbReference type="Pfam" id="PF05958">
    <property type="entry name" value="tRNA_U5-meth_tr"/>
    <property type="match status" value="1"/>
</dbReference>
<evidence type="ECO:0000313" key="11">
    <source>
        <dbReference type="Proteomes" id="UP000288405"/>
    </source>
</evidence>
<feature type="active site" evidence="9">
    <location>
        <position position="323"/>
    </location>
</feature>
<keyword evidence="11" id="KW-1185">Reference proteome</keyword>
<keyword evidence="2 7" id="KW-0808">Transferase</keyword>
<evidence type="ECO:0000313" key="10">
    <source>
        <dbReference type="EMBL" id="RUO27480.1"/>
    </source>
</evidence>
<reference evidence="10 11" key="1">
    <citation type="journal article" date="2011" name="Front. Microbiol.">
        <title>Genomic signatures of strain selection and enhancement in Bacillus atrophaeus var. globigii, a historical biowarfare simulant.</title>
        <authorList>
            <person name="Gibbons H.S."/>
            <person name="Broomall S.M."/>
            <person name="McNew L.A."/>
            <person name="Daligault H."/>
            <person name="Chapman C."/>
            <person name="Bruce D."/>
            <person name="Karavis M."/>
            <person name="Krepps M."/>
            <person name="McGregor P.A."/>
            <person name="Hong C."/>
            <person name="Park K.H."/>
            <person name="Akmal A."/>
            <person name="Feldman A."/>
            <person name="Lin J.S."/>
            <person name="Chang W.E."/>
            <person name="Higgs B.W."/>
            <person name="Demirev P."/>
            <person name="Lindquist J."/>
            <person name="Liem A."/>
            <person name="Fochler E."/>
            <person name="Read T.D."/>
            <person name="Tapia R."/>
            <person name="Johnson S."/>
            <person name="Bishop-Lilly K.A."/>
            <person name="Detter C."/>
            <person name="Han C."/>
            <person name="Sozhamannan S."/>
            <person name="Rosenzweig C.N."/>
            <person name="Skowronski E.W."/>
        </authorList>
    </citation>
    <scope>NUCLEOTIDE SEQUENCE [LARGE SCALE GENOMIC DNA]</scope>
    <source>
        <strain evidence="10 11">GYP-17</strain>
    </source>
</reference>
<feature type="binding site" evidence="7">
    <location>
        <position position="222"/>
    </location>
    <ligand>
        <name>S-adenosyl-L-methionine</name>
        <dbReference type="ChEBI" id="CHEBI:59789"/>
    </ligand>
</feature>
<dbReference type="NCBIfam" id="TIGR02143">
    <property type="entry name" value="trmA_only"/>
    <property type="match status" value="1"/>
</dbReference>
<dbReference type="PROSITE" id="PS51687">
    <property type="entry name" value="SAM_MT_RNA_M5U"/>
    <property type="match status" value="1"/>
</dbReference>
<dbReference type="GO" id="GO:0019843">
    <property type="term" value="F:rRNA binding"/>
    <property type="evidence" value="ECO:0007669"/>
    <property type="project" value="TreeGrafter"/>
</dbReference>
<dbReference type="SUPFAM" id="SSF53335">
    <property type="entry name" value="S-adenosyl-L-methionine-dependent methyltransferases"/>
    <property type="match status" value="1"/>
</dbReference>
<dbReference type="InterPro" id="IPR030390">
    <property type="entry name" value="MeTrfase_TrmA_AS"/>
</dbReference>
<organism evidence="10 11">
    <name type="scientific">Aliidiomarina sanyensis</name>
    <dbReference type="NCBI Taxonomy" id="1249555"/>
    <lineage>
        <taxon>Bacteria</taxon>
        <taxon>Pseudomonadati</taxon>
        <taxon>Pseudomonadota</taxon>
        <taxon>Gammaproteobacteria</taxon>
        <taxon>Alteromonadales</taxon>
        <taxon>Idiomarinaceae</taxon>
        <taxon>Aliidiomarina</taxon>
    </lineage>
</organism>
<evidence type="ECO:0000256" key="3">
    <source>
        <dbReference type="ARBA" id="ARBA00022691"/>
    </source>
</evidence>
<feature type="active site" description="Proton acceptor" evidence="7">
    <location>
        <position position="357"/>
    </location>
</feature>
<keyword evidence="1 7" id="KW-0489">Methyltransferase</keyword>
<feature type="active site" description="Nucleophile" evidence="7 8">
    <location>
        <position position="323"/>
    </location>
</feature>
<comment type="catalytic activity">
    <reaction evidence="6 7">
        <text>uridine(54) in tRNA + S-adenosyl-L-methionine = 5-methyluridine(54) in tRNA + S-adenosyl-L-homocysteine + H(+)</text>
        <dbReference type="Rhea" id="RHEA:42712"/>
        <dbReference type="Rhea" id="RHEA-COMP:10167"/>
        <dbReference type="Rhea" id="RHEA-COMP:10193"/>
        <dbReference type="ChEBI" id="CHEBI:15378"/>
        <dbReference type="ChEBI" id="CHEBI:57856"/>
        <dbReference type="ChEBI" id="CHEBI:59789"/>
        <dbReference type="ChEBI" id="CHEBI:65315"/>
        <dbReference type="ChEBI" id="CHEBI:74447"/>
        <dbReference type="EC" id="2.1.1.35"/>
    </reaction>
</comment>
<evidence type="ECO:0000256" key="9">
    <source>
        <dbReference type="PROSITE-ProRule" id="PRU10015"/>
    </source>
</evidence>
<dbReference type="GO" id="GO:0000049">
    <property type="term" value="F:tRNA binding"/>
    <property type="evidence" value="ECO:0007669"/>
    <property type="project" value="TreeGrafter"/>
</dbReference>
<dbReference type="Proteomes" id="UP000288405">
    <property type="component" value="Unassembled WGS sequence"/>
</dbReference>
<comment type="caution">
    <text evidence="10">The sequence shown here is derived from an EMBL/GenBank/DDBJ whole genome shotgun (WGS) entry which is preliminary data.</text>
</comment>
<dbReference type="GO" id="GO:0005829">
    <property type="term" value="C:cytosol"/>
    <property type="evidence" value="ECO:0007669"/>
    <property type="project" value="TreeGrafter"/>
</dbReference>
<dbReference type="FunFam" id="3.40.50.150:FF:000012">
    <property type="entry name" value="tRNA/tmRNA (uracil-C(5))-methyltransferase"/>
    <property type="match status" value="1"/>
</dbReference>
<dbReference type="InterPro" id="IPR029063">
    <property type="entry name" value="SAM-dependent_MTases_sf"/>
</dbReference>
<evidence type="ECO:0000256" key="6">
    <source>
        <dbReference type="ARBA" id="ARBA00052788"/>
    </source>
</evidence>
<gene>
    <name evidence="7" type="primary">trmA</name>
    <name evidence="10" type="ORF">CWE11_11580</name>
</gene>
<proteinExistence type="inferred from homology"/>
<name>A0A432WAS6_9GAMM</name>
<keyword evidence="3 7" id="KW-0949">S-adenosyl-L-methionine</keyword>
<dbReference type="AlphaFoldDB" id="A0A432WAS6"/>
<evidence type="ECO:0000256" key="5">
    <source>
        <dbReference type="ARBA" id="ARBA00051255"/>
    </source>
</evidence>
<evidence type="ECO:0000256" key="4">
    <source>
        <dbReference type="ARBA" id="ARBA00022694"/>
    </source>
</evidence>
<dbReference type="RefSeq" id="WP_126777785.1">
    <property type="nucleotide sequence ID" value="NZ_PIPM01000021.1"/>
</dbReference>
<dbReference type="EMBL" id="PIPM01000021">
    <property type="protein sequence ID" value="RUO27480.1"/>
    <property type="molecule type" value="Genomic_DNA"/>
</dbReference>
<dbReference type="OrthoDB" id="9804590at2"/>
<evidence type="ECO:0000256" key="2">
    <source>
        <dbReference type="ARBA" id="ARBA00022679"/>
    </source>
</evidence>
<dbReference type="PROSITE" id="PS01230">
    <property type="entry name" value="TRMA_1"/>
    <property type="match status" value="1"/>
</dbReference>
<dbReference type="PANTHER" id="PTHR47790">
    <property type="entry name" value="TRNA/TMRNA (URACIL-C(5))-METHYLTRANSFERASE"/>
    <property type="match status" value="1"/>
</dbReference>
<dbReference type="HAMAP" id="MF_01011">
    <property type="entry name" value="RNA_methyltr_TrmA"/>
    <property type="match status" value="1"/>
</dbReference>
<evidence type="ECO:0000256" key="8">
    <source>
        <dbReference type="PROSITE-ProRule" id="PRU01024"/>
    </source>
</evidence>
<feature type="binding site" evidence="7 8">
    <location>
        <position position="217"/>
    </location>
    <ligand>
        <name>S-adenosyl-L-methionine</name>
        <dbReference type="ChEBI" id="CHEBI:59789"/>
    </ligand>
</feature>
<dbReference type="Gene3D" id="2.40.50.1070">
    <property type="match status" value="1"/>
</dbReference>
<feature type="binding site" evidence="7 8">
    <location>
        <position position="298"/>
    </location>
    <ligand>
        <name>S-adenosyl-L-methionine</name>
        <dbReference type="ChEBI" id="CHEBI:59789"/>
    </ligand>
</feature>
<comment type="function">
    <text evidence="7">Dual-specificity methyltransferase that catalyzes the formation of 5-methyluridine at position 54 (m5U54) in all tRNAs, and that of position 341 (m5U341) in tmRNA (transfer-mRNA).</text>
</comment>
<feature type="binding site" evidence="7 8">
    <location>
        <position position="238"/>
    </location>
    <ligand>
        <name>S-adenosyl-L-methionine</name>
        <dbReference type="ChEBI" id="CHEBI:59789"/>
    </ligand>
</feature>
<dbReference type="InterPro" id="IPR011869">
    <property type="entry name" value="TrmA_MeTrfase"/>
</dbReference>
<accession>A0A432WAS6</accession>
<feature type="binding site" evidence="7 8">
    <location>
        <position position="189"/>
    </location>
    <ligand>
        <name>S-adenosyl-L-methionine</name>
        <dbReference type="ChEBI" id="CHEBI:59789"/>
    </ligand>
</feature>
<dbReference type="FunFam" id="2.40.50.1070:FF:000001">
    <property type="entry name" value="tRNA/tmRNA (uracil-C(5))-methyltransferase"/>
    <property type="match status" value="1"/>
</dbReference>
<protein>
    <recommendedName>
        <fullName evidence="7">tRNA/tmRNA (uracil-C(5))-methyltransferase</fullName>
        <ecNumber evidence="7">2.1.1.35</ecNumber>
    </recommendedName>
    <alternativeName>
        <fullName evidence="7">tRNA (uracil(54)-C(5))-methyltransferase</fullName>
    </alternativeName>
    <alternativeName>
        <fullName evidence="7">tRNA(m5U54)-methyltransferase</fullName>
        <shortName evidence="7">RUMT</shortName>
    </alternativeName>
    <alternativeName>
        <fullName evidence="7">tmRNA (uracil(341)-C(5))-methyltransferase</fullName>
    </alternativeName>
</protein>
<dbReference type="InterPro" id="IPR010280">
    <property type="entry name" value="U5_MeTrfase_fam"/>
</dbReference>
<dbReference type="CDD" id="cd02440">
    <property type="entry name" value="AdoMet_MTases"/>
    <property type="match status" value="1"/>
</dbReference>
<evidence type="ECO:0000256" key="1">
    <source>
        <dbReference type="ARBA" id="ARBA00022603"/>
    </source>
</evidence>
<dbReference type="GO" id="GO:0030697">
    <property type="term" value="F:tRNA (uracil(54)-C5)-methyltransferase activity, S-adenosyl methionine-dependent"/>
    <property type="evidence" value="ECO:0007669"/>
    <property type="project" value="UniProtKB-UniRule"/>
</dbReference>
<sequence>MKSPDNIAQRYSAQLTEKVERLTHLLQPFAAPELEVFASPPEHYRMRAEFRVWHDGDDLYYVMFNSETKEKYRVDQFPIGNTLINRLMPEVLNYVRDNPVLRQRLFQVDFLTTTTNQALISLLYHRQLDDVWLAEAESMRMHLQAFATVDLIGRARKQKHVLHRDFVVETLEVEGQPFHFEHIENSFTQPNAAINCEMIGWARSTNQNPERDLLELYCGNGNFSLPLATNFRRVLGTEISRSSVESAKKNIQMNTIENVAIERLSAEECSAAIQGDGLPTRLKHIDLSDYDFSTVLVDPPRAGLDQATVEMVAQFDAIIYISCNPETLAENLATLKKTHDVTRAALFDQFPFTHHIEAGVYLTRKTSG</sequence>
<dbReference type="PANTHER" id="PTHR47790:SF2">
    <property type="entry name" value="TRNA_TMRNA (URACIL-C(5))-METHYLTRANSFERASE"/>
    <property type="match status" value="1"/>
</dbReference>
<dbReference type="GO" id="GO:0030488">
    <property type="term" value="P:tRNA methylation"/>
    <property type="evidence" value="ECO:0007669"/>
    <property type="project" value="UniProtKB-UniRule"/>
</dbReference>
<dbReference type="EC" id="2.1.1.35" evidence="7"/>
<keyword evidence="4 7" id="KW-0819">tRNA processing</keyword>
<comment type="catalytic activity">
    <reaction evidence="5 7">
        <text>uridine(341) in tmRNA + S-adenosyl-L-methionine = 5-methyluridine(341) in tmRNA + S-adenosyl-L-homocysteine + H(+)</text>
        <dbReference type="Rhea" id="RHEA:43612"/>
        <dbReference type="Rhea" id="RHEA-COMP:10630"/>
        <dbReference type="Rhea" id="RHEA-COMP:10631"/>
        <dbReference type="ChEBI" id="CHEBI:15378"/>
        <dbReference type="ChEBI" id="CHEBI:57856"/>
        <dbReference type="ChEBI" id="CHEBI:59789"/>
        <dbReference type="ChEBI" id="CHEBI:65315"/>
        <dbReference type="ChEBI" id="CHEBI:74447"/>
    </reaction>
</comment>
<evidence type="ECO:0000256" key="7">
    <source>
        <dbReference type="HAMAP-Rule" id="MF_01011"/>
    </source>
</evidence>
<dbReference type="Gene3D" id="3.40.50.150">
    <property type="entry name" value="Vaccinia Virus protein VP39"/>
    <property type="match status" value="1"/>
</dbReference>